<organism evidence="3 4">
    <name type="scientific">Turnera subulata</name>
    <dbReference type="NCBI Taxonomy" id="218843"/>
    <lineage>
        <taxon>Eukaryota</taxon>
        <taxon>Viridiplantae</taxon>
        <taxon>Streptophyta</taxon>
        <taxon>Embryophyta</taxon>
        <taxon>Tracheophyta</taxon>
        <taxon>Spermatophyta</taxon>
        <taxon>Magnoliopsida</taxon>
        <taxon>eudicotyledons</taxon>
        <taxon>Gunneridae</taxon>
        <taxon>Pentapetalae</taxon>
        <taxon>rosids</taxon>
        <taxon>fabids</taxon>
        <taxon>Malpighiales</taxon>
        <taxon>Passifloraceae</taxon>
        <taxon>Turnera</taxon>
    </lineage>
</organism>
<proteinExistence type="predicted"/>
<dbReference type="EMBL" id="JAKUCV010007766">
    <property type="protein sequence ID" value="KAJ4822070.1"/>
    <property type="molecule type" value="Genomic_DNA"/>
</dbReference>
<evidence type="ECO:0000313" key="4">
    <source>
        <dbReference type="Proteomes" id="UP001141552"/>
    </source>
</evidence>
<dbReference type="AlphaFoldDB" id="A0A9Q0EYJ1"/>
<evidence type="ECO:0000313" key="3">
    <source>
        <dbReference type="EMBL" id="KAJ4822070.1"/>
    </source>
</evidence>
<evidence type="ECO:0000259" key="2">
    <source>
        <dbReference type="Pfam" id="PF11926"/>
    </source>
</evidence>
<feature type="domain" description="DUF3444" evidence="2">
    <location>
        <begin position="452"/>
        <end position="638"/>
    </location>
</feature>
<name>A0A9Q0EYJ1_9ROSI</name>
<dbReference type="InterPro" id="IPR024593">
    <property type="entry name" value="DUF3444"/>
</dbReference>
<dbReference type="OrthoDB" id="66964at2759"/>
<dbReference type="PANTHER" id="PTHR47374">
    <property type="entry name" value="ENDOSOME ANTIGEN-LIKE PROTEIN, PUTATIVE (DUF3444)-RELATED"/>
    <property type="match status" value="1"/>
</dbReference>
<dbReference type="InterPro" id="IPR036869">
    <property type="entry name" value="J_dom_sf"/>
</dbReference>
<feature type="domain" description="J" evidence="1">
    <location>
        <begin position="68"/>
        <end position="126"/>
    </location>
</feature>
<reference evidence="3" key="2">
    <citation type="journal article" date="2023" name="Plants (Basel)">
        <title>Annotation of the Turnera subulata (Passifloraceae) Draft Genome Reveals the S-Locus Evolved after the Divergence of Turneroideae from Passifloroideae in a Stepwise Manner.</title>
        <authorList>
            <person name="Henning P.M."/>
            <person name="Roalson E.H."/>
            <person name="Mir W."/>
            <person name="McCubbin A.G."/>
            <person name="Shore J.S."/>
        </authorList>
    </citation>
    <scope>NUCLEOTIDE SEQUENCE</scope>
    <source>
        <strain evidence="3">F60SS</strain>
    </source>
</reference>
<dbReference type="SUPFAM" id="SSF46565">
    <property type="entry name" value="Chaperone J-domain"/>
    <property type="match status" value="1"/>
</dbReference>
<sequence length="664" mass="74124">MDHHDIHAAFSEIEIAKSRIIGGDYFEARIKLHEIQSRHPAFDGIAGMIAVTEILQSVSYRFLGCGVDHYMVLQVSPSATDVVIQSQFNKFTKLLEPIIEKNFPGAASALKFIQDAFQVLSNTERHTLFSRERATSLQSYGSHYFQEIKPSDVELNPGDKNSDIGNEYTAQAAKGTAPHIPSDKNVAGPANVTSFLSSIPVPSQFSIRSHQEYHSFNDGRKAEVFAVGQVWATYDDEGMPRNYAQIVNISPTRIYITLIKPAQASKHEKSWCEAGLPIVCGLFNVERKQATAVELASFSHVVSWQLDGEQLEIYPRKGEIWAIYKKWDPAGWLSNPAARKSCRLQIVEIIGGYCDNEPDMHVVALSKVEGFKNLYRRCTHDGTMLIPSTNWFIFSHRIPAYTFAGGEMDGISRGMFELDGLAVPDLVDLFQTQGSELGSSPSQVEDEGDNYKRLANVLVSGQTWAVYDGRDSMPRLYVVVINVVSAEKICVQVLEPHPISILEIDCVSENLPFGCGSFRMSETTEILSLSRFSHMIECEKVNGASLYNIYPRKGEIWAMYMSRNSEGKPIDLLSCQCRIVEILLDLTEDSGLVVGSLEKVLGSASLFQRQSSNGFQFVRTVPRREMLSFSHQIPASSVPELELYGIPTWHLEPKALPPNCKLDF</sequence>
<keyword evidence="4" id="KW-1185">Reference proteome</keyword>
<dbReference type="Proteomes" id="UP001141552">
    <property type="component" value="Unassembled WGS sequence"/>
</dbReference>
<dbReference type="Pfam" id="PF00226">
    <property type="entry name" value="DnaJ"/>
    <property type="match status" value="1"/>
</dbReference>
<evidence type="ECO:0000259" key="1">
    <source>
        <dbReference type="Pfam" id="PF00226"/>
    </source>
</evidence>
<dbReference type="PANTHER" id="PTHR47374:SF2">
    <property type="entry name" value="OS01G0927400 PROTEIN"/>
    <property type="match status" value="1"/>
</dbReference>
<comment type="caution">
    <text evidence="3">The sequence shown here is derived from an EMBL/GenBank/DDBJ whole genome shotgun (WGS) entry which is preliminary data.</text>
</comment>
<dbReference type="InterPro" id="IPR001623">
    <property type="entry name" value="DnaJ_domain"/>
</dbReference>
<gene>
    <name evidence="3" type="ORF">Tsubulata_039494</name>
</gene>
<dbReference type="Gene3D" id="1.10.287.110">
    <property type="entry name" value="DnaJ domain"/>
    <property type="match status" value="1"/>
</dbReference>
<accession>A0A9Q0EYJ1</accession>
<dbReference type="Pfam" id="PF11926">
    <property type="entry name" value="DUF3444"/>
    <property type="match status" value="2"/>
</dbReference>
<reference evidence="3" key="1">
    <citation type="submission" date="2022-02" db="EMBL/GenBank/DDBJ databases">
        <authorList>
            <person name="Henning P.M."/>
            <person name="McCubbin A.G."/>
            <person name="Shore J.S."/>
        </authorList>
    </citation>
    <scope>NUCLEOTIDE SEQUENCE</scope>
    <source>
        <strain evidence="3">F60SS</strain>
        <tissue evidence="3">Leaves</tissue>
    </source>
</reference>
<feature type="domain" description="DUF3444" evidence="2">
    <location>
        <begin position="210"/>
        <end position="405"/>
    </location>
</feature>
<evidence type="ECO:0008006" key="5">
    <source>
        <dbReference type="Google" id="ProtNLM"/>
    </source>
</evidence>
<protein>
    <recommendedName>
        <fullName evidence="5">J domain-containing protein</fullName>
    </recommendedName>
</protein>